<dbReference type="AlphaFoldDB" id="X1SBN1"/>
<protein>
    <recommendedName>
        <fullName evidence="2">DNA topoisomerase type IA zn finger domain-containing protein</fullName>
    </recommendedName>
</protein>
<evidence type="ECO:0000313" key="1">
    <source>
        <dbReference type="EMBL" id="GAI65174.1"/>
    </source>
</evidence>
<reference evidence="1" key="1">
    <citation type="journal article" date="2014" name="Front. Microbiol.">
        <title>High frequency of phylogenetically diverse reductive dehalogenase-homologous genes in deep subseafloor sedimentary metagenomes.</title>
        <authorList>
            <person name="Kawai M."/>
            <person name="Futagami T."/>
            <person name="Toyoda A."/>
            <person name="Takaki Y."/>
            <person name="Nishi S."/>
            <person name="Hori S."/>
            <person name="Arai W."/>
            <person name="Tsubouchi T."/>
            <person name="Morono Y."/>
            <person name="Uchiyama I."/>
            <person name="Ito T."/>
            <person name="Fujiyama A."/>
            <person name="Inagaki F."/>
            <person name="Takami H."/>
        </authorList>
    </citation>
    <scope>NUCLEOTIDE SEQUENCE</scope>
    <source>
        <strain evidence="1">Expedition CK06-06</strain>
    </source>
</reference>
<sequence length="75" mass="8436">MSYDEARISELEGRMMAGSDKGAKEIGVCPRCGQPLVELSWSKSYGRRVYILTCDNLDCTDYRNPVKTITKEVAE</sequence>
<name>X1SBN1_9ZZZZ</name>
<proteinExistence type="predicted"/>
<evidence type="ECO:0008006" key="2">
    <source>
        <dbReference type="Google" id="ProtNLM"/>
    </source>
</evidence>
<dbReference type="EMBL" id="BARW01001895">
    <property type="protein sequence ID" value="GAI65174.1"/>
    <property type="molecule type" value="Genomic_DNA"/>
</dbReference>
<accession>X1SBN1</accession>
<comment type="caution">
    <text evidence="1">The sequence shown here is derived from an EMBL/GenBank/DDBJ whole genome shotgun (WGS) entry which is preliminary data.</text>
</comment>
<organism evidence="1">
    <name type="scientific">marine sediment metagenome</name>
    <dbReference type="NCBI Taxonomy" id="412755"/>
    <lineage>
        <taxon>unclassified sequences</taxon>
        <taxon>metagenomes</taxon>
        <taxon>ecological metagenomes</taxon>
    </lineage>
</organism>
<gene>
    <name evidence="1" type="ORF">S12H4_05660</name>
</gene>